<keyword evidence="3 6" id="KW-0812">Transmembrane</keyword>
<dbReference type="RefSeq" id="WP_188597505.1">
    <property type="nucleotide sequence ID" value="NZ_BMJW01000001.1"/>
</dbReference>
<feature type="transmembrane region" description="Helical" evidence="6">
    <location>
        <begin position="293"/>
        <end position="313"/>
    </location>
</feature>
<feature type="transmembrane region" description="Helical" evidence="6">
    <location>
        <begin position="95"/>
        <end position="114"/>
    </location>
</feature>
<feature type="transmembrane region" description="Helical" evidence="6">
    <location>
        <begin position="180"/>
        <end position="196"/>
    </location>
</feature>
<dbReference type="Proteomes" id="UP000633278">
    <property type="component" value="Unassembled WGS sequence"/>
</dbReference>
<proteinExistence type="predicted"/>
<comment type="subcellular location">
    <subcellularLocation>
        <location evidence="1">Cell membrane</location>
        <topology evidence="1">Multi-pass membrane protein</topology>
    </subcellularLocation>
</comment>
<dbReference type="PANTHER" id="PTHR30250:SF11">
    <property type="entry name" value="O-ANTIGEN TRANSPORTER-RELATED"/>
    <property type="match status" value="1"/>
</dbReference>
<keyword evidence="8" id="KW-1185">Reference proteome</keyword>
<evidence type="ECO:0000256" key="3">
    <source>
        <dbReference type="ARBA" id="ARBA00022692"/>
    </source>
</evidence>
<feature type="transmembrane region" description="Helical" evidence="6">
    <location>
        <begin position="333"/>
        <end position="350"/>
    </location>
</feature>
<feature type="transmembrane region" description="Helical" evidence="6">
    <location>
        <begin position="15"/>
        <end position="38"/>
    </location>
</feature>
<evidence type="ECO:0000256" key="4">
    <source>
        <dbReference type="ARBA" id="ARBA00022989"/>
    </source>
</evidence>
<dbReference type="InterPro" id="IPR050833">
    <property type="entry name" value="Poly_Biosynth_Transport"/>
</dbReference>
<feature type="transmembrane region" description="Helical" evidence="6">
    <location>
        <begin position="50"/>
        <end position="74"/>
    </location>
</feature>
<protein>
    <submittedName>
        <fullName evidence="7">O-unit flippase</fullName>
    </submittedName>
</protein>
<keyword evidence="4 6" id="KW-1133">Transmembrane helix</keyword>
<evidence type="ECO:0000313" key="8">
    <source>
        <dbReference type="Proteomes" id="UP000633278"/>
    </source>
</evidence>
<evidence type="ECO:0000256" key="2">
    <source>
        <dbReference type="ARBA" id="ARBA00022475"/>
    </source>
</evidence>
<feature type="transmembrane region" description="Helical" evidence="6">
    <location>
        <begin position="158"/>
        <end position="174"/>
    </location>
</feature>
<name>A0A917HTJ4_9FLAO</name>
<accession>A0A917HTJ4</accession>
<organism evidence="7 8">
    <name type="scientific">Polaribacter pacificus</name>
    <dbReference type="NCBI Taxonomy" id="1775173"/>
    <lineage>
        <taxon>Bacteria</taxon>
        <taxon>Pseudomonadati</taxon>
        <taxon>Bacteroidota</taxon>
        <taxon>Flavobacteriia</taxon>
        <taxon>Flavobacteriales</taxon>
        <taxon>Flavobacteriaceae</taxon>
    </lineage>
</organism>
<reference evidence="7" key="1">
    <citation type="journal article" date="2014" name="Int. J. Syst. Evol. Microbiol.">
        <title>Complete genome sequence of Corynebacterium casei LMG S-19264T (=DSM 44701T), isolated from a smear-ripened cheese.</title>
        <authorList>
            <consortium name="US DOE Joint Genome Institute (JGI-PGF)"/>
            <person name="Walter F."/>
            <person name="Albersmeier A."/>
            <person name="Kalinowski J."/>
            <person name="Ruckert C."/>
        </authorList>
    </citation>
    <scope>NUCLEOTIDE SEQUENCE</scope>
    <source>
        <strain evidence="7">CGMCC 1.15763</strain>
    </source>
</reference>
<dbReference type="PANTHER" id="PTHR30250">
    <property type="entry name" value="PST FAMILY PREDICTED COLANIC ACID TRANSPORTER"/>
    <property type="match status" value="1"/>
</dbReference>
<keyword evidence="5 6" id="KW-0472">Membrane</keyword>
<reference evidence="7" key="2">
    <citation type="submission" date="2020-09" db="EMBL/GenBank/DDBJ databases">
        <authorList>
            <person name="Sun Q."/>
            <person name="Zhou Y."/>
        </authorList>
    </citation>
    <scope>NUCLEOTIDE SEQUENCE</scope>
    <source>
        <strain evidence="7">CGMCC 1.15763</strain>
    </source>
</reference>
<evidence type="ECO:0000256" key="5">
    <source>
        <dbReference type="ARBA" id="ARBA00023136"/>
    </source>
</evidence>
<dbReference type="AlphaFoldDB" id="A0A917HTJ4"/>
<feature type="transmembrane region" description="Helical" evidence="6">
    <location>
        <begin position="120"/>
        <end position="137"/>
    </location>
</feature>
<dbReference type="EMBL" id="BMJW01000001">
    <property type="protein sequence ID" value="GGG89884.1"/>
    <property type="molecule type" value="Genomic_DNA"/>
</dbReference>
<feature type="transmembrane region" description="Helical" evidence="6">
    <location>
        <begin position="216"/>
        <end position="241"/>
    </location>
</feature>
<sequence length="421" mass="48008">MNLLKNYIQNFLSRAGSYVFITTIIARLFSFLASWIAVQLIPNNKLGVVLFAFSIIAFVFPIAGLGLHQSYLRFGALLKTNQEKEALFVYVFKKGIRATIIIILSIIVLSYFFPFTFEDSFYYITFLSLALLPSYVFELIKIQFRLQYKNKEFAYTEIVYNLLLVIFVGALSYFYKEKGYAAALVLTPLLACLYYVKKLPFKKTKKTDLSTKSKDFWSYGIFASLSNVVTQLLFVIDILLIGYLLNDAELVTVYKYLSLIPLSLLFLPRVFINTDFVHFTANIKDLGYIKNYIKGYLILFGAISCLLILFFNLSASAILQFFDPTFSKHEDSFMILLYGVVGILFLRGLFGNLLSSIGKAHLNLYITLAALILNICANLYMIPNYGIKGAAITSACLMWITGILSFVLFMYCYKSDFLNKK</sequence>
<feature type="transmembrane region" description="Helical" evidence="6">
    <location>
        <begin position="253"/>
        <end position="272"/>
    </location>
</feature>
<gene>
    <name evidence="7" type="ORF">GCM10011416_03020</name>
</gene>
<keyword evidence="2" id="KW-1003">Cell membrane</keyword>
<evidence type="ECO:0000256" key="6">
    <source>
        <dbReference type="SAM" id="Phobius"/>
    </source>
</evidence>
<feature type="transmembrane region" description="Helical" evidence="6">
    <location>
        <begin position="362"/>
        <end position="383"/>
    </location>
</feature>
<dbReference type="GO" id="GO:0005886">
    <property type="term" value="C:plasma membrane"/>
    <property type="evidence" value="ECO:0007669"/>
    <property type="project" value="UniProtKB-SubCell"/>
</dbReference>
<comment type="caution">
    <text evidence="7">The sequence shown here is derived from an EMBL/GenBank/DDBJ whole genome shotgun (WGS) entry which is preliminary data.</text>
</comment>
<evidence type="ECO:0000313" key="7">
    <source>
        <dbReference type="EMBL" id="GGG89884.1"/>
    </source>
</evidence>
<feature type="transmembrane region" description="Helical" evidence="6">
    <location>
        <begin position="389"/>
        <end position="413"/>
    </location>
</feature>
<evidence type="ECO:0000256" key="1">
    <source>
        <dbReference type="ARBA" id="ARBA00004651"/>
    </source>
</evidence>